<evidence type="ECO:0000313" key="3">
    <source>
        <dbReference type="Proteomes" id="UP000057820"/>
    </source>
</evidence>
<organism evidence="2 3">
    <name type="scientific">Nocardia farcinica</name>
    <dbReference type="NCBI Taxonomy" id="37329"/>
    <lineage>
        <taxon>Bacteria</taxon>
        <taxon>Bacillati</taxon>
        <taxon>Actinomycetota</taxon>
        <taxon>Actinomycetes</taxon>
        <taxon>Mycobacteriales</taxon>
        <taxon>Nocardiaceae</taxon>
        <taxon>Nocardia</taxon>
    </lineage>
</organism>
<dbReference type="AlphaFoldDB" id="A0A0H5NUB3"/>
<dbReference type="KEGG" id="nfr:ERS450000_03300"/>
<gene>
    <name evidence="2" type="ORF">ERS450000_03300</name>
</gene>
<dbReference type="Proteomes" id="UP000057820">
    <property type="component" value="Chromosome 1"/>
</dbReference>
<accession>A0A0H5NUB3</accession>
<feature type="region of interest" description="Disordered" evidence="1">
    <location>
        <begin position="328"/>
        <end position="363"/>
    </location>
</feature>
<sequence length="431" mass="41302">MTSPVDPTVLDLLRGSVLAPLIDRPVNDILRDMGLPPLPDPAAAPPLPELPPLPVIDIAALARPLTDMASSFGTGALDAAAGAGPNPAQMLSGIGTALQTAMTLGSTALQAAMAAWQGMGATAAAEKAGQAQQDGAELATQSTQEKAVLTGAATSVAVGAGLMSAVIAKYVASMVAAAPLLGSPGGQLFMVAATTEAIAEALAVIAKTRTELTAHSASMTQAGQKVPITSAPKGVDSMQQAMQMLQMLTPLMTMAGQSAQSLTQLAAANTALLAPKPAADPAAADAEQLDEAKALGGGAGGGAAGGGVGGGGGGGFAPAATPLSPYTGTRAAGVSPGVPGTGAELGATGSTARPGGTVPAGSPGGMVPMGGAAAGAAGARGAGDSGEVPGFLVNAQHGDEVVGDIEGVALPVVGATEQMSAEAPPDKDLTL</sequence>
<reference evidence="3" key="1">
    <citation type="submission" date="2015-03" db="EMBL/GenBank/DDBJ databases">
        <authorList>
            <consortium name="Pathogen Informatics"/>
        </authorList>
    </citation>
    <scope>NUCLEOTIDE SEQUENCE [LARGE SCALE GENOMIC DNA]</scope>
    <source>
        <strain evidence="3">NCTC11134</strain>
    </source>
</reference>
<evidence type="ECO:0000256" key="1">
    <source>
        <dbReference type="SAM" id="MobiDB-lite"/>
    </source>
</evidence>
<evidence type="ECO:0000313" key="2">
    <source>
        <dbReference type="EMBL" id="CRY79062.1"/>
    </source>
</evidence>
<dbReference type="EMBL" id="LN868938">
    <property type="protein sequence ID" value="CRY79062.1"/>
    <property type="molecule type" value="Genomic_DNA"/>
</dbReference>
<name>A0A0H5NUB3_NOCFR</name>
<proteinExistence type="predicted"/>
<dbReference type="RefSeq" id="WP_060593118.1">
    <property type="nucleotide sequence ID" value="NZ_CP031418.1"/>
</dbReference>
<protein>
    <submittedName>
        <fullName evidence="2">Uncharacterized protein</fullName>
    </submittedName>
</protein>